<dbReference type="AlphaFoldDB" id="A0A815HI86"/>
<feature type="signal peptide" evidence="1">
    <location>
        <begin position="1"/>
        <end position="21"/>
    </location>
</feature>
<evidence type="ECO:0000313" key="7">
    <source>
        <dbReference type="Proteomes" id="UP000663829"/>
    </source>
</evidence>
<evidence type="ECO:0000313" key="5">
    <source>
        <dbReference type="EMBL" id="CAF3863150.1"/>
    </source>
</evidence>
<feature type="chain" id="PRO_5035606842" description="BPTI/Kunitz inhibitor domain-containing protein" evidence="1">
    <location>
        <begin position="22"/>
        <end position="179"/>
    </location>
</feature>
<dbReference type="Proteomes" id="UP000677228">
    <property type="component" value="Unassembled WGS sequence"/>
</dbReference>
<dbReference type="Proteomes" id="UP000663829">
    <property type="component" value="Unassembled WGS sequence"/>
</dbReference>
<dbReference type="EMBL" id="CAJNOQ010014917">
    <property type="protein sequence ID" value="CAF1351101.1"/>
    <property type="molecule type" value="Genomic_DNA"/>
</dbReference>
<dbReference type="Gene3D" id="4.10.410.10">
    <property type="entry name" value="Pancreatic trypsin inhibitor Kunitz domain"/>
    <property type="match status" value="1"/>
</dbReference>
<evidence type="ECO:0000313" key="4">
    <source>
        <dbReference type="EMBL" id="CAF1351101.1"/>
    </source>
</evidence>
<dbReference type="EMBL" id="CAJOBC010064494">
    <property type="protein sequence ID" value="CAF4221168.1"/>
    <property type="molecule type" value="Genomic_DNA"/>
</dbReference>
<dbReference type="Pfam" id="PF00014">
    <property type="entry name" value="Kunitz_BPTI"/>
    <property type="match status" value="1"/>
</dbReference>
<gene>
    <name evidence="4" type="ORF">GPM918_LOCUS30912</name>
    <name evidence="3" type="ORF">OVA965_LOCUS19331</name>
    <name evidence="6" type="ORF">SRO942_LOCUS31542</name>
    <name evidence="5" type="ORF">TMI583_LOCUS19344</name>
</gene>
<evidence type="ECO:0000259" key="2">
    <source>
        <dbReference type="SMART" id="SM00131"/>
    </source>
</evidence>
<sequence>MNNSNRLYLLCCFTILGLLIGKYDSLKSAQHQRDAKCYGKSLGGNVGTGNASTYRYWYNENKCQSFIYGGRGLSYETDNIFKTKVACCYTCSVQICEEDTSIDNKEKPTLFQLTDYELEEFVGQKVNDVRNKLERLGYLVYVVRRSPSATEPPQTNRVSAIITYSGADNRVTKIVQRTS</sequence>
<protein>
    <recommendedName>
        <fullName evidence="2">BPTI/Kunitz inhibitor domain-containing protein</fullName>
    </recommendedName>
</protein>
<keyword evidence="1" id="KW-0732">Signal</keyword>
<feature type="domain" description="BPTI/Kunitz inhibitor" evidence="2">
    <location>
        <begin position="35"/>
        <end position="92"/>
    </location>
</feature>
<dbReference type="SMART" id="SM00131">
    <property type="entry name" value="KU"/>
    <property type="match status" value="1"/>
</dbReference>
<evidence type="ECO:0000313" key="6">
    <source>
        <dbReference type="EMBL" id="CAF4221168.1"/>
    </source>
</evidence>
<dbReference type="Proteomes" id="UP000682733">
    <property type="component" value="Unassembled WGS sequence"/>
</dbReference>
<accession>A0A815HI86</accession>
<evidence type="ECO:0000313" key="3">
    <source>
        <dbReference type="EMBL" id="CAF1101822.1"/>
    </source>
</evidence>
<dbReference type="Proteomes" id="UP000681722">
    <property type="component" value="Unassembled WGS sequence"/>
</dbReference>
<dbReference type="InterPro" id="IPR036880">
    <property type="entry name" value="Kunitz_BPTI_sf"/>
</dbReference>
<proteinExistence type="predicted"/>
<dbReference type="InterPro" id="IPR002223">
    <property type="entry name" value="Kunitz_BPTI"/>
</dbReference>
<organism evidence="4 7">
    <name type="scientific">Didymodactylos carnosus</name>
    <dbReference type="NCBI Taxonomy" id="1234261"/>
    <lineage>
        <taxon>Eukaryota</taxon>
        <taxon>Metazoa</taxon>
        <taxon>Spiralia</taxon>
        <taxon>Gnathifera</taxon>
        <taxon>Rotifera</taxon>
        <taxon>Eurotatoria</taxon>
        <taxon>Bdelloidea</taxon>
        <taxon>Philodinida</taxon>
        <taxon>Philodinidae</taxon>
        <taxon>Didymodactylos</taxon>
    </lineage>
</organism>
<dbReference type="SUPFAM" id="SSF57362">
    <property type="entry name" value="BPTI-like"/>
    <property type="match status" value="1"/>
</dbReference>
<reference evidence="4" key="1">
    <citation type="submission" date="2021-02" db="EMBL/GenBank/DDBJ databases">
        <authorList>
            <person name="Nowell W R."/>
        </authorList>
    </citation>
    <scope>NUCLEOTIDE SEQUENCE</scope>
</reference>
<keyword evidence="7" id="KW-1185">Reference proteome</keyword>
<dbReference type="EMBL" id="CAJNOK010009922">
    <property type="protein sequence ID" value="CAF1101822.1"/>
    <property type="molecule type" value="Genomic_DNA"/>
</dbReference>
<dbReference type="EMBL" id="CAJOBA010009942">
    <property type="protein sequence ID" value="CAF3863150.1"/>
    <property type="molecule type" value="Genomic_DNA"/>
</dbReference>
<dbReference type="GO" id="GO:0004867">
    <property type="term" value="F:serine-type endopeptidase inhibitor activity"/>
    <property type="evidence" value="ECO:0007669"/>
    <property type="project" value="InterPro"/>
</dbReference>
<comment type="caution">
    <text evidence="4">The sequence shown here is derived from an EMBL/GenBank/DDBJ whole genome shotgun (WGS) entry which is preliminary data.</text>
</comment>
<name>A0A815HI86_9BILA</name>
<evidence type="ECO:0000256" key="1">
    <source>
        <dbReference type="SAM" id="SignalP"/>
    </source>
</evidence>
<dbReference type="OrthoDB" id="5950222at2759"/>